<name>A0A845B034_9SPHN</name>
<dbReference type="Proteomes" id="UP000431922">
    <property type="component" value="Unassembled WGS sequence"/>
</dbReference>
<evidence type="ECO:0000313" key="1">
    <source>
        <dbReference type="EMBL" id="MXP43830.1"/>
    </source>
</evidence>
<dbReference type="OrthoDB" id="7388088at2"/>
<dbReference type="AlphaFoldDB" id="A0A845B034"/>
<evidence type="ECO:0000313" key="2">
    <source>
        <dbReference type="Proteomes" id="UP000431922"/>
    </source>
</evidence>
<reference evidence="1 2" key="1">
    <citation type="submission" date="2019-12" db="EMBL/GenBank/DDBJ databases">
        <title>Genomic-based taxomic classification of the family Erythrobacteraceae.</title>
        <authorList>
            <person name="Xu L."/>
        </authorList>
    </citation>
    <scope>NUCLEOTIDE SEQUENCE [LARGE SCALE GENOMIC DNA]</scope>
    <source>
        <strain evidence="1 2">KCTC 42453</strain>
    </source>
</reference>
<comment type="caution">
    <text evidence="1">The sequence shown here is derived from an EMBL/GenBank/DDBJ whole genome shotgun (WGS) entry which is preliminary data.</text>
</comment>
<dbReference type="EMBL" id="WTYL01000001">
    <property type="protein sequence ID" value="MXP43830.1"/>
    <property type="molecule type" value="Genomic_DNA"/>
</dbReference>
<gene>
    <name evidence="1" type="ORF">GRI65_05095</name>
</gene>
<keyword evidence="2" id="KW-1185">Reference proteome</keyword>
<organism evidence="1 2">
    <name type="scientific">Allopontixanthobacter sediminis</name>
    <dbReference type="NCBI Taxonomy" id="1689985"/>
    <lineage>
        <taxon>Bacteria</taxon>
        <taxon>Pseudomonadati</taxon>
        <taxon>Pseudomonadota</taxon>
        <taxon>Alphaproteobacteria</taxon>
        <taxon>Sphingomonadales</taxon>
        <taxon>Erythrobacteraceae</taxon>
        <taxon>Allopontixanthobacter</taxon>
    </lineage>
</organism>
<protein>
    <submittedName>
        <fullName evidence="1">Uncharacterized protein</fullName>
    </submittedName>
</protein>
<proteinExistence type="predicted"/>
<accession>A0A845B034</accession>
<sequence length="523" mass="55514">MSELESMDSDELDELLGLKPKFDIPPAARRSLSRVGILSAEEGGLPPVALANQPASIVRAALAGTKGPVVSRWGHIMLRRALASRLAAPQGMDPVEFAALRANALNRLGEFSTARTLVQDVDTSNWDKRLTDTALTAYIGTADLVGACPAIKLQGGEREDPQWRMLQSICDAYSGQGARANSQLNRALSRQIAPDIDVLLAQRYAGAAGRGRRAVTLEWDTVEDMTPWRFALATAVGAEVPASLLENAGAYYDRVSAVAPMLALPQRIAASGRAASEGILSSAALVDLYSQVYAIDDFEGSPAQTAELLQTAYVGTSPGDRLAAMKSIWSGEGPAPYSRSVLTAYAAARMPPSSDFEADAGQLIASMLAAGLDRNALRWASVVEPGSQGWALLALAQPQRDSSVDTGALDSFFDDDTSAEQRKSQFLLAGLAGLGRIEQSAISDLSGRVSVNLGRESKWSRLIDRAAEVRNPALVAYLAGVGMQGEGWDKMTAMHLYHIVSALDRVGMSAEARMIAAEAVARG</sequence>